<keyword evidence="3 11" id="KW-0812">Transmembrane</keyword>
<feature type="transmembrane region" description="Helical" evidence="11">
    <location>
        <begin position="471"/>
        <end position="489"/>
    </location>
</feature>
<evidence type="ECO:0000256" key="4">
    <source>
        <dbReference type="ARBA" id="ARBA00022860"/>
    </source>
</evidence>
<evidence type="ECO:0000256" key="10">
    <source>
        <dbReference type="SAM" id="MobiDB-lite"/>
    </source>
</evidence>
<dbReference type="FunFam" id="1.10.287.70:FF:000022">
    <property type="entry name" value="Small conductance calcium-activated potassium channel, isoform O"/>
    <property type="match status" value="1"/>
</dbReference>
<dbReference type="GO" id="GO:0005516">
    <property type="term" value="F:calmodulin binding"/>
    <property type="evidence" value="ECO:0007669"/>
    <property type="project" value="UniProtKB-KW"/>
</dbReference>
<keyword evidence="14" id="KW-1185">Reference proteome</keyword>
<dbReference type="InterPro" id="IPR015449">
    <property type="entry name" value="K_chnl_Ca-activ_SK"/>
</dbReference>
<evidence type="ECO:0000256" key="6">
    <source>
        <dbReference type="ARBA" id="ARBA00023065"/>
    </source>
</evidence>
<dbReference type="GO" id="GO:0016020">
    <property type="term" value="C:membrane"/>
    <property type="evidence" value="ECO:0007669"/>
    <property type="project" value="UniProtKB-SubCell"/>
</dbReference>
<keyword evidence="2" id="KW-0813">Transport</keyword>
<dbReference type="InterPro" id="IPR036122">
    <property type="entry name" value="CaM-bd_dom_sf"/>
</dbReference>
<evidence type="ECO:0000256" key="9">
    <source>
        <dbReference type="SAM" id="Coils"/>
    </source>
</evidence>
<dbReference type="FunFam" id="1.10.287.70:FF:000027">
    <property type="entry name" value="Small conductance calcium-activated potassium channel, isoform O"/>
    <property type="match status" value="1"/>
</dbReference>
<dbReference type="SUPFAM" id="SSF81327">
    <property type="entry name" value="Small-conductance potassium channel"/>
    <property type="match status" value="1"/>
</dbReference>
<evidence type="ECO:0000256" key="7">
    <source>
        <dbReference type="ARBA" id="ARBA00023136"/>
    </source>
</evidence>
<evidence type="ECO:0000313" key="13">
    <source>
        <dbReference type="EMBL" id="KAJ8029852.1"/>
    </source>
</evidence>
<proteinExistence type="predicted"/>
<keyword evidence="9" id="KW-0175">Coiled coil</keyword>
<evidence type="ECO:0000256" key="8">
    <source>
        <dbReference type="ARBA" id="ARBA00023303"/>
    </source>
</evidence>
<evidence type="ECO:0000256" key="5">
    <source>
        <dbReference type="ARBA" id="ARBA00022989"/>
    </source>
</evidence>
<feature type="compositionally biased region" description="Polar residues" evidence="10">
    <location>
        <begin position="283"/>
        <end position="311"/>
    </location>
</feature>
<feature type="region of interest" description="Disordered" evidence="10">
    <location>
        <begin position="353"/>
        <end position="412"/>
    </location>
</feature>
<organism evidence="13 14">
    <name type="scientific">Holothuria leucospilota</name>
    <name type="common">Black long sea cucumber</name>
    <name type="synonym">Mertensiothuria leucospilota</name>
    <dbReference type="NCBI Taxonomy" id="206669"/>
    <lineage>
        <taxon>Eukaryota</taxon>
        <taxon>Metazoa</taxon>
        <taxon>Echinodermata</taxon>
        <taxon>Eleutherozoa</taxon>
        <taxon>Echinozoa</taxon>
        <taxon>Holothuroidea</taxon>
        <taxon>Aspidochirotacea</taxon>
        <taxon>Aspidochirotida</taxon>
        <taxon>Holothuriidae</taxon>
        <taxon>Holothuria</taxon>
    </lineage>
</organism>
<protein>
    <submittedName>
        <fullName evidence="13">Small conductance calcium-activated potassium channel protein</fullName>
    </submittedName>
</protein>
<keyword evidence="6" id="KW-0406">Ion transport</keyword>
<dbReference type="InterPro" id="IPR013099">
    <property type="entry name" value="K_chnl_dom"/>
</dbReference>
<feature type="transmembrane region" description="Helical" evidence="11">
    <location>
        <begin position="599"/>
        <end position="622"/>
    </location>
</feature>
<dbReference type="Gene3D" id="1.10.287.70">
    <property type="match status" value="2"/>
</dbReference>
<gene>
    <name evidence="13" type="ORF">HOLleu_29362</name>
</gene>
<keyword evidence="4" id="KW-0112">Calmodulin-binding</keyword>
<feature type="transmembrane region" description="Helical" evidence="11">
    <location>
        <begin position="642"/>
        <end position="659"/>
    </location>
</feature>
<evidence type="ECO:0000256" key="11">
    <source>
        <dbReference type="SAM" id="Phobius"/>
    </source>
</evidence>
<keyword evidence="7 11" id="KW-0472">Membrane</keyword>
<accession>A0A9Q1BNC6</accession>
<sequence length="979" mass="108657">MTSFVMVSPAQESASIDVVNNVCSTGEEPKTIISENELSENKRSPARQSSDACTADVDTADTESLDYFDDNDYTCALNLSVFNGENNSELGCVNSWVDEDGEDIWEDFVDHRSTSAVATAVDTLQANEENTDNELYELSTASGEAAPSASNKTRKYGRITNRSRPNDQIMETHGVRGSWARFGGNNNREQYELLPCTEPSIVDTGTQTVPCQLSTDNSSRTVPSDKERRIPESGNPIHFTSPTNQGVSLIVSGDSERKTAQQRESAPTCLECKHGELSKIQTGCLTTSEQPKPRNSATAKKPSGGTSSSGRFLTYATGRGGNTGRSTNEFVNIAHRSALVNGVIPRFTPLSLKSEGGRLRDRRKASQGEISSVMRGNGTNDHIPLKSTPNSSSTFVADPSGKSSRKNKFNHASNSTSYRLGLRKTLFEKRKRLSDYALIVAMFGIVVMVIETELSWIVYPKLHLYSYALKSLISASTVLLIVLIIMYHAREIQLFLVDNCAEEWRLALTWPRITMIAVEVVICAIHPIPGVYSFKWTTQWSFTHVNRDAVADIDMILSIPMFFRLYLICRVMLLHSKLFTDASSRSIGALNRINFNTRFVLKTLMTICPGTVLLVFTVTLWILASWIMHVCERYHDKDNSEILNAMWIVSITFLSIGYGDMVPNTYCGRGVSVITGIMGAGCTALVVAVLATKLELSRAEKHVHNFMMDNQLTKRLKNAAANVLRETWLIYKYTKLVRNTNSRRIRKHQQKFLSAIHKLRKTKMDQRKLADEASTVVDLAKPLLAHVSRAEMAMYTSKPPVVYIHTQNVMFEMISEMHSNRTLIEERVTNLEQKLERLQQAVDNLPNLIVACIQSVQAQNQQANNIGNTISRLPLNFQIEPDLSKSNPPDVATTSQPSNTVQLQIAPPNDLNIKKDLLKTSLITTKTDPTARLRHQSSMPDSGKDSGEGLQYPTATKAVSTPELAVGVHRSHNGALAPH</sequence>
<evidence type="ECO:0000313" key="14">
    <source>
        <dbReference type="Proteomes" id="UP001152320"/>
    </source>
</evidence>
<dbReference type="SUPFAM" id="SSF81324">
    <property type="entry name" value="Voltage-gated potassium channels"/>
    <property type="match status" value="1"/>
</dbReference>
<comment type="subcellular location">
    <subcellularLocation>
        <location evidence="1">Membrane</location>
        <topology evidence="1">Multi-pass membrane protein</topology>
    </subcellularLocation>
</comment>
<dbReference type="PANTHER" id="PTHR10153">
    <property type="entry name" value="SMALL CONDUCTANCE CALCIUM-ACTIVATED POTASSIUM CHANNEL"/>
    <property type="match status" value="1"/>
</dbReference>
<evidence type="ECO:0000259" key="12">
    <source>
        <dbReference type="SMART" id="SM01053"/>
    </source>
</evidence>
<feature type="transmembrane region" description="Helical" evidence="11">
    <location>
        <begin position="549"/>
        <end position="567"/>
    </location>
</feature>
<dbReference type="AlphaFoldDB" id="A0A9Q1BNC6"/>
<feature type="region of interest" description="Disordered" evidence="10">
    <location>
        <begin position="34"/>
        <end position="55"/>
    </location>
</feature>
<dbReference type="EMBL" id="JAIZAY010000014">
    <property type="protein sequence ID" value="KAJ8029852.1"/>
    <property type="molecule type" value="Genomic_DNA"/>
</dbReference>
<evidence type="ECO:0000256" key="2">
    <source>
        <dbReference type="ARBA" id="ARBA00022448"/>
    </source>
</evidence>
<dbReference type="Pfam" id="PF03530">
    <property type="entry name" value="SK_channel"/>
    <property type="match status" value="1"/>
</dbReference>
<feature type="transmembrane region" description="Helical" evidence="11">
    <location>
        <begin position="510"/>
        <end position="529"/>
    </location>
</feature>
<feature type="region of interest" description="Disordered" evidence="10">
    <location>
        <begin position="283"/>
        <end position="325"/>
    </location>
</feature>
<reference evidence="13" key="1">
    <citation type="submission" date="2021-10" db="EMBL/GenBank/DDBJ databases">
        <title>Tropical sea cucumber genome reveals ecological adaptation and Cuvierian tubules defense mechanism.</title>
        <authorList>
            <person name="Chen T."/>
        </authorList>
    </citation>
    <scope>NUCLEOTIDE SEQUENCE</scope>
    <source>
        <strain evidence="13">Nanhai2018</strain>
        <tissue evidence="13">Muscle</tissue>
    </source>
</reference>
<feature type="region of interest" description="Disordered" evidence="10">
    <location>
        <begin position="926"/>
        <end position="963"/>
    </location>
</feature>
<dbReference type="OrthoDB" id="73653at2759"/>
<feature type="coiled-coil region" evidence="9">
    <location>
        <begin position="821"/>
        <end position="848"/>
    </location>
</feature>
<feature type="compositionally biased region" description="Polar residues" evidence="10">
    <location>
        <begin position="207"/>
        <end position="222"/>
    </location>
</feature>
<feature type="region of interest" description="Disordered" evidence="10">
    <location>
        <begin position="140"/>
        <end position="159"/>
    </location>
</feature>
<dbReference type="SMART" id="SM01053">
    <property type="entry name" value="CaMBD"/>
    <property type="match status" value="1"/>
</dbReference>
<feature type="transmembrane region" description="Helical" evidence="11">
    <location>
        <begin position="436"/>
        <end position="459"/>
    </location>
</feature>
<feature type="region of interest" description="Disordered" evidence="10">
    <location>
        <begin position="207"/>
        <end position="245"/>
    </location>
</feature>
<evidence type="ECO:0000256" key="3">
    <source>
        <dbReference type="ARBA" id="ARBA00022692"/>
    </source>
</evidence>
<comment type="caution">
    <text evidence="13">The sequence shown here is derived from an EMBL/GenBank/DDBJ whole genome shotgun (WGS) entry which is preliminary data.</text>
</comment>
<dbReference type="InterPro" id="IPR004178">
    <property type="entry name" value="CaM-bd_dom"/>
</dbReference>
<dbReference type="Proteomes" id="UP001152320">
    <property type="component" value="Chromosome 14"/>
</dbReference>
<dbReference type="GO" id="GO:0016286">
    <property type="term" value="F:small conductance calcium-activated potassium channel activity"/>
    <property type="evidence" value="ECO:0007669"/>
    <property type="project" value="InterPro"/>
</dbReference>
<feature type="domain" description="Calmodulin-binding" evidence="12">
    <location>
        <begin position="709"/>
        <end position="785"/>
    </location>
</feature>
<keyword evidence="5 11" id="KW-1133">Transmembrane helix</keyword>
<dbReference type="Pfam" id="PF07885">
    <property type="entry name" value="Ion_trans_2"/>
    <property type="match status" value="1"/>
</dbReference>
<name>A0A9Q1BNC6_HOLLE</name>
<keyword evidence="8 13" id="KW-0407">Ion channel</keyword>
<dbReference type="Pfam" id="PF02888">
    <property type="entry name" value="CaMBD"/>
    <property type="match status" value="1"/>
</dbReference>
<feature type="transmembrane region" description="Helical" evidence="11">
    <location>
        <begin position="671"/>
        <end position="691"/>
    </location>
</feature>
<evidence type="ECO:0000256" key="1">
    <source>
        <dbReference type="ARBA" id="ARBA00004141"/>
    </source>
</evidence>
<dbReference type="PRINTS" id="PR01451">
    <property type="entry name" value="SKCHANNEL"/>
</dbReference>